<dbReference type="GO" id="GO:0006631">
    <property type="term" value="P:fatty acid metabolic process"/>
    <property type="evidence" value="ECO:0007669"/>
    <property type="project" value="TreeGrafter"/>
</dbReference>
<feature type="domain" description="AMP-dependent synthetase/ligase" evidence="3">
    <location>
        <begin position="31"/>
        <end position="131"/>
    </location>
</feature>
<gene>
    <name evidence="4" type="ORF">METZ01_LOCUS213172</name>
</gene>
<evidence type="ECO:0000259" key="3">
    <source>
        <dbReference type="Pfam" id="PF00501"/>
    </source>
</evidence>
<proteinExistence type="inferred from homology"/>
<protein>
    <recommendedName>
        <fullName evidence="3">AMP-dependent synthetase/ligase domain-containing protein</fullName>
    </recommendedName>
</protein>
<dbReference type="InterPro" id="IPR000873">
    <property type="entry name" value="AMP-dep_synth/lig_dom"/>
</dbReference>
<evidence type="ECO:0000313" key="4">
    <source>
        <dbReference type="EMBL" id="SVB60318.1"/>
    </source>
</evidence>
<name>A0A382FB47_9ZZZZ</name>
<dbReference type="GO" id="GO:0031956">
    <property type="term" value="F:medium-chain fatty acid-CoA ligase activity"/>
    <property type="evidence" value="ECO:0007669"/>
    <property type="project" value="TreeGrafter"/>
</dbReference>
<dbReference type="Pfam" id="PF00501">
    <property type="entry name" value="AMP-binding"/>
    <property type="match status" value="1"/>
</dbReference>
<accession>A0A382FB47</accession>
<organism evidence="4">
    <name type="scientific">marine metagenome</name>
    <dbReference type="NCBI Taxonomy" id="408172"/>
    <lineage>
        <taxon>unclassified sequences</taxon>
        <taxon>metagenomes</taxon>
        <taxon>ecological metagenomes</taxon>
    </lineage>
</organism>
<dbReference type="EMBL" id="UINC01049044">
    <property type="protein sequence ID" value="SVB60318.1"/>
    <property type="molecule type" value="Genomic_DNA"/>
</dbReference>
<evidence type="ECO:0000256" key="1">
    <source>
        <dbReference type="ARBA" id="ARBA00006432"/>
    </source>
</evidence>
<keyword evidence="2" id="KW-0436">Ligase</keyword>
<dbReference type="AlphaFoldDB" id="A0A382FB47"/>
<feature type="non-terminal residue" evidence="4">
    <location>
        <position position="133"/>
    </location>
</feature>
<dbReference type="Gene3D" id="3.40.50.980">
    <property type="match status" value="1"/>
</dbReference>
<sequence length="133" mass="14692">MSKPDKNLSEWVDLIDESDLVSMSLGELIDSTAKDFPETEALVYSNQPDVNDIRWTYKSLSQMSTNLAKGFLDAGFTSGDTVGVWGPNHPEWILTEYALAKAGLKLVTLNPLYKEKELIFALNTVNATGLIHA</sequence>
<dbReference type="PANTHER" id="PTHR43201">
    <property type="entry name" value="ACYL-COA SYNTHETASE"/>
    <property type="match status" value="1"/>
</dbReference>
<reference evidence="4" key="1">
    <citation type="submission" date="2018-05" db="EMBL/GenBank/DDBJ databases">
        <authorList>
            <person name="Lanie J.A."/>
            <person name="Ng W.-L."/>
            <person name="Kazmierczak K.M."/>
            <person name="Andrzejewski T.M."/>
            <person name="Davidsen T.M."/>
            <person name="Wayne K.J."/>
            <person name="Tettelin H."/>
            <person name="Glass J.I."/>
            <person name="Rusch D."/>
            <person name="Podicherti R."/>
            <person name="Tsui H.-C.T."/>
            <person name="Winkler M.E."/>
        </authorList>
    </citation>
    <scope>NUCLEOTIDE SEQUENCE</scope>
</reference>
<dbReference type="SUPFAM" id="SSF56801">
    <property type="entry name" value="Acetyl-CoA synthetase-like"/>
    <property type="match status" value="1"/>
</dbReference>
<comment type="similarity">
    <text evidence="1">Belongs to the ATP-dependent AMP-binding enzyme family.</text>
</comment>
<dbReference type="PANTHER" id="PTHR43201:SF5">
    <property type="entry name" value="MEDIUM-CHAIN ACYL-COA LIGASE ACSF2, MITOCHONDRIAL"/>
    <property type="match status" value="1"/>
</dbReference>
<evidence type="ECO:0000256" key="2">
    <source>
        <dbReference type="ARBA" id="ARBA00022598"/>
    </source>
</evidence>